<proteinExistence type="predicted"/>
<reference evidence="1 2" key="1">
    <citation type="journal article" date="2016" name="Nat. Commun.">
        <title>Thousands of microbial genomes shed light on interconnected biogeochemical processes in an aquifer system.</title>
        <authorList>
            <person name="Anantharaman K."/>
            <person name="Brown C.T."/>
            <person name="Hug L.A."/>
            <person name="Sharon I."/>
            <person name="Castelle C.J."/>
            <person name="Probst A.J."/>
            <person name="Thomas B.C."/>
            <person name="Singh A."/>
            <person name="Wilkins M.J."/>
            <person name="Karaoz U."/>
            <person name="Brodie E.L."/>
            <person name="Williams K.H."/>
            <person name="Hubbard S.S."/>
            <person name="Banfield J.F."/>
        </authorList>
    </citation>
    <scope>NUCLEOTIDE SEQUENCE [LARGE SCALE GENOMIC DNA]</scope>
</reference>
<evidence type="ECO:0000313" key="2">
    <source>
        <dbReference type="Proteomes" id="UP000177968"/>
    </source>
</evidence>
<organism evidence="1 2">
    <name type="scientific">Candidatus Kaiserbacteria bacterium RIFCSPLOWO2_12_FULL_50_28</name>
    <dbReference type="NCBI Taxonomy" id="1798527"/>
    <lineage>
        <taxon>Bacteria</taxon>
        <taxon>Candidatus Kaiseribacteriota</taxon>
    </lineage>
</organism>
<protein>
    <submittedName>
        <fullName evidence="1">Uncharacterized protein</fullName>
    </submittedName>
</protein>
<dbReference type="EMBL" id="MFMO01000019">
    <property type="protein sequence ID" value="OGG87858.1"/>
    <property type="molecule type" value="Genomic_DNA"/>
</dbReference>
<gene>
    <name evidence="1" type="ORF">A3H15_00580</name>
</gene>
<dbReference type="AlphaFoldDB" id="A0A1F6FPR8"/>
<sequence length="110" mass="11275">MTVGGGAATVTVALRAVLPPAPVQVRVYVRVEVTAPVLSLPPLADFAPLQAFDAVQLVAPDTLHESVEAALYAMDAGFAARVTVGGGYAVIVNERTAPYALPPAFSAMAQ</sequence>
<name>A0A1F6FPR8_9BACT</name>
<comment type="caution">
    <text evidence="1">The sequence shown here is derived from an EMBL/GenBank/DDBJ whole genome shotgun (WGS) entry which is preliminary data.</text>
</comment>
<accession>A0A1F6FPR8</accession>
<dbReference type="Proteomes" id="UP000177968">
    <property type="component" value="Unassembled WGS sequence"/>
</dbReference>
<evidence type="ECO:0000313" key="1">
    <source>
        <dbReference type="EMBL" id="OGG87858.1"/>
    </source>
</evidence>